<name>A0A371IVN5_9FIRM</name>
<dbReference type="EMBL" id="NOJZ02000002">
    <property type="protein sequence ID" value="RDY24519.1"/>
    <property type="molecule type" value="Genomic_DNA"/>
</dbReference>
<dbReference type="AlphaFoldDB" id="A0A371IVN5"/>
<organism evidence="1 2">
    <name type="scientific">Romboutsia maritimum</name>
    <dbReference type="NCBI Taxonomy" id="2020948"/>
    <lineage>
        <taxon>Bacteria</taxon>
        <taxon>Bacillati</taxon>
        <taxon>Bacillota</taxon>
        <taxon>Clostridia</taxon>
        <taxon>Peptostreptococcales</taxon>
        <taxon>Peptostreptococcaceae</taxon>
        <taxon>Romboutsia</taxon>
    </lineage>
</organism>
<dbReference type="RefSeq" id="WP_095405905.1">
    <property type="nucleotide sequence ID" value="NZ_NOJZ02000002.1"/>
</dbReference>
<reference evidence="1 2" key="1">
    <citation type="journal article" date="2017" name="Genome Announc.">
        <title>Draft Genome Sequence of Romboutsia maritimum sp. nov. Strain CCRI-22766(T), Isolated from Coastal Estuarine Mud.</title>
        <authorList>
            <person name="Maheux A.F."/>
            <person name="Boudreau D.K."/>
            <person name="Berube E."/>
            <person name="Boissinot M."/>
            <person name="Raymond F."/>
            <person name="Brodeur S."/>
            <person name="Corbeil J."/>
            <person name="Brightwell G."/>
            <person name="Broda D."/>
            <person name="Omar R.F."/>
            <person name="Bergeron M.G."/>
        </authorList>
    </citation>
    <scope>NUCLEOTIDE SEQUENCE [LARGE SCALE GENOMIC DNA]</scope>
    <source>
        <strain evidence="1 2">CCRI-22766</strain>
    </source>
</reference>
<accession>A0A371IVN5</accession>
<comment type="caution">
    <text evidence="1">The sequence shown here is derived from an EMBL/GenBank/DDBJ whole genome shotgun (WGS) entry which is preliminary data.</text>
</comment>
<evidence type="ECO:0000313" key="1">
    <source>
        <dbReference type="EMBL" id="RDY24519.1"/>
    </source>
</evidence>
<dbReference type="Proteomes" id="UP000243494">
    <property type="component" value="Unassembled WGS sequence"/>
</dbReference>
<protein>
    <submittedName>
        <fullName evidence="1">Uncharacterized protein</fullName>
    </submittedName>
</protein>
<sequence length="86" mass="10123">MRFNKKCRILELIKMIEDGLDYIKNKFTQDYENMFKDCIDALSYISNIVKNEEGISEFIKSIILEINNILTSECDNKMVKFSINSN</sequence>
<evidence type="ECO:0000313" key="2">
    <source>
        <dbReference type="Proteomes" id="UP000243494"/>
    </source>
</evidence>
<keyword evidence="2" id="KW-1185">Reference proteome</keyword>
<gene>
    <name evidence="1" type="ORF">CHF27_002445</name>
</gene>
<proteinExistence type="predicted"/>